<gene>
    <name evidence="2" type="ordered locus">AM1_4815</name>
</gene>
<dbReference type="Gene3D" id="1.20.120.20">
    <property type="entry name" value="Apolipoprotein"/>
    <property type="match status" value="1"/>
</dbReference>
<feature type="signal peptide" evidence="1">
    <location>
        <begin position="1"/>
        <end position="20"/>
    </location>
</feature>
<dbReference type="Proteomes" id="UP000000268">
    <property type="component" value="Chromosome"/>
</dbReference>
<accession>B0C2J6</accession>
<dbReference type="KEGG" id="amr:AM1_4815"/>
<proteinExistence type="predicted"/>
<dbReference type="EMBL" id="CP000828">
    <property type="protein sequence ID" value="ABW29786.1"/>
    <property type="molecule type" value="Genomic_DNA"/>
</dbReference>
<keyword evidence="3" id="KW-1185">Reference proteome</keyword>
<dbReference type="HOGENOM" id="CLU_1615402_0_0_3"/>
<evidence type="ECO:0000256" key="1">
    <source>
        <dbReference type="SAM" id="SignalP"/>
    </source>
</evidence>
<keyword evidence="1" id="KW-0732">Signal</keyword>
<protein>
    <recommendedName>
        <fullName evidence="4">Lipoprotein</fullName>
    </recommendedName>
</protein>
<evidence type="ECO:0000313" key="2">
    <source>
        <dbReference type="EMBL" id="ABW29786.1"/>
    </source>
</evidence>
<dbReference type="RefSeq" id="WP_012165066.1">
    <property type="nucleotide sequence ID" value="NC_009925.1"/>
</dbReference>
<evidence type="ECO:0008006" key="4">
    <source>
        <dbReference type="Google" id="ProtNLM"/>
    </source>
</evidence>
<reference evidence="2 3" key="1">
    <citation type="journal article" date="2008" name="Proc. Natl. Acad. Sci. U.S.A.">
        <title>Niche adaptation and genome expansion in the chlorophyll d-producing cyanobacterium Acaryochloris marina.</title>
        <authorList>
            <person name="Swingley W.D."/>
            <person name="Chen M."/>
            <person name="Cheung P.C."/>
            <person name="Conrad A.L."/>
            <person name="Dejesa L.C."/>
            <person name="Hao J."/>
            <person name="Honchak B.M."/>
            <person name="Karbach L.E."/>
            <person name="Kurdoglu A."/>
            <person name="Lahiri S."/>
            <person name="Mastrian S.D."/>
            <person name="Miyashita H."/>
            <person name="Page L."/>
            <person name="Ramakrishna P."/>
            <person name="Satoh S."/>
            <person name="Sattley W.M."/>
            <person name="Shimada Y."/>
            <person name="Taylor H.L."/>
            <person name="Tomo T."/>
            <person name="Tsuchiya T."/>
            <person name="Wang Z.T."/>
            <person name="Raymond J."/>
            <person name="Mimuro M."/>
            <person name="Blankenship R.E."/>
            <person name="Touchman J.W."/>
        </authorList>
    </citation>
    <scope>NUCLEOTIDE SEQUENCE [LARGE SCALE GENOMIC DNA]</scope>
    <source>
        <strain evidence="3">MBIC 11017</strain>
    </source>
</reference>
<sequence length="164" mass="17016">MLRLKSALIIGLLSALSLTACSEAGDAVKDTADKAKETAAETTEKVTDTATETAEKAKDTVSDTVNKGADLVALKDNVSTMKDGVTSTLDAAKSGDFDTAKTEFAKVQDAWPALKDSIKPDSAQSIQDGIETVKASLGEGEPNKDKVVGELTNLLKSVTGIKLG</sequence>
<dbReference type="PROSITE" id="PS51257">
    <property type="entry name" value="PROKAR_LIPOPROTEIN"/>
    <property type="match status" value="1"/>
</dbReference>
<organism evidence="2 3">
    <name type="scientific">Acaryochloris marina (strain MBIC 11017)</name>
    <dbReference type="NCBI Taxonomy" id="329726"/>
    <lineage>
        <taxon>Bacteria</taxon>
        <taxon>Bacillati</taxon>
        <taxon>Cyanobacteriota</taxon>
        <taxon>Cyanophyceae</taxon>
        <taxon>Acaryochloridales</taxon>
        <taxon>Acaryochloridaceae</taxon>
        <taxon>Acaryochloris</taxon>
    </lineage>
</organism>
<name>B0C2J6_ACAM1</name>
<dbReference type="OrthoDB" id="9855727at2"/>
<feature type="chain" id="PRO_5002746634" description="Lipoprotein" evidence="1">
    <location>
        <begin position="21"/>
        <end position="164"/>
    </location>
</feature>
<evidence type="ECO:0000313" key="3">
    <source>
        <dbReference type="Proteomes" id="UP000000268"/>
    </source>
</evidence>
<dbReference type="AlphaFoldDB" id="B0C2J6"/>